<keyword evidence="4 6" id="KW-0378">Hydrolase</keyword>
<evidence type="ECO:0000256" key="4">
    <source>
        <dbReference type="ARBA" id="ARBA00022801"/>
    </source>
</evidence>
<dbReference type="Gene3D" id="2.60.40.10">
    <property type="entry name" value="Immunoglobulins"/>
    <property type="match status" value="1"/>
</dbReference>
<dbReference type="InterPro" id="IPR036852">
    <property type="entry name" value="Peptidase_S8/S53_dom_sf"/>
</dbReference>
<keyword evidence="2 6" id="KW-0645">Protease</keyword>
<dbReference type="STRING" id="29542.A6070_09530"/>
<evidence type="ECO:0000256" key="1">
    <source>
        <dbReference type="ARBA" id="ARBA00011073"/>
    </source>
</evidence>
<dbReference type="InterPro" id="IPR037045">
    <property type="entry name" value="S8pro/Inhibitor_I9_sf"/>
</dbReference>
<dbReference type="InterPro" id="IPR015500">
    <property type="entry name" value="Peptidase_S8_subtilisin-rel"/>
</dbReference>
<dbReference type="GO" id="GO:0005615">
    <property type="term" value="C:extracellular space"/>
    <property type="evidence" value="ECO:0007669"/>
    <property type="project" value="TreeGrafter"/>
</dbReference>
<feature type="chain" id="PRO_5012159553" evidence="8">
    <location>
        <begin position="24"/>
        <end position="598"/>
    </location>
</feature>
<evidence type="ECO:0000256" key="7">
    <source>
        <dbReference type="RuleBase" id="RU003355"/>
    </source>
</evidence>
<dbReference type="GO" id="GO:0004252">
    <property type="term" value="F:serine-type endopeptidase activity"/>
    <property type="evidence" value="ECO:0007669"/>
    <property type="project" value="UniProtKB-UniRule"/>
</dbReference>
<dbReference type="OrthoDB" id="5395460at2"/>
<proteinExistence type="inferred from homology"/>
<comment type="similarity">
    <text evidence="1 6 7">Belongs to the peptidase S8 family.</text>
</comment>
<feature type="active site" description="Charge relay system" evidence="6">
    <location>
        <position position="136"/>
    </location>
</feature>
<dbReference type="Pfam" id="PF00082">
    <property type="entry name" value="Peptidase_S8"/>
    <property type="match status" value="1"/>
</dbReference>
<protein>
    <submittedName>
        <fullName evidence="10">Peptidase S8/S53 subtilisin kexin sedolisin</fullName>
    </submittedName>
</protein>
<evidence type="ECO:0000256" key="3">
    <source>
        <dbReference type="ARBA" id="ARBA00022723"/>
    </source>
</evidence>
<evidence type="ECO:0000256" key="2">
    <source>
        <dbReference type="ARBA" id="ARBA00022670"/>
    </source>
</evidence>
<dbReference type="AlphaFoldDB" id="A0A1L3GCR7"/>
<dbReference type="PROSITE" id="PS00136">
    <property type="entry name" value="SUBTILASE_ASP"/>
    <property type="match status" value="1"/>
</dbReference>
<dbReference type="PROSITE" id="PS51892">
    <property type="entry name" value="SUBTILASE"/>
    <property type="match status" value="1"/>
</dbReference>
<evidence type="ECO:0000256" key="8">
    <source>
        <dbReference type="SAM" id="SignalP"/>
    </source>
</evidence>
<dbReference type="CDD" id="cd07477">
    <property type="entry name" value="Peptidases_S8_Subtilisin_subset"/>
    <property type="match status" value="1"/>
</dbReference>
<feature type="signal peptide" evidence="8">
    <location>
        <begin position="1"/>
        <end position="23"/>
    </location>
</feature>
<reference evidence="10 11" key="1">
    <citation type="journal article" date="2017" name="Genome Announc.">
        <title>Complete Genome Sequences of Two Acetylene-Fermenting Pelobacter acetylenicus Strains.</title>
        <authorList>
            <person name="Sutton J.M."/>
            <person name="Baesman S.M."/>
            <person name="Fierst J.L."/>
            <person name="Poret-Peterson A.T."/>
            <person name="Oremland R.S."/>
            <person name="Dunlap D.S."/>
            <person name="Akob D.M."/>
        </authorList>
    </citation>
    <scope>NUCLEOTIDE SEQUENCE [LARGE SCALE GENOMIC DNA]</scope>
    <source>
        <strain evidence="10 11">DSM 3247</strain>
    </source>
</reference>
<dbReference type="Gene3D" id="3.30.70.80">
    <property type="entry name" value="Peptidase S8 propeptide/proteinase inhibitor I9"/>
    <property type="match status" value="1"/>
</dbReference>
<dbReference type="KEGG" id="pace:A6070_09530"/>
<name>A0A1L3GCR7_SYNAC</name>
<dbReference type="InterPro" id="IPR022398">
    <property type="entry name" value="Peptidase_S8_His-AS"/>
</dbReference>
<evidence type="ECO:0000259" key="9">
    <source>
        <dbReference type="Pfam" id="PF00082"/>
    </source>
</evidence>
<dbReference type="PANTHER" id="PTHR43806">
    <property type="entry name" value="PEPTIDASE S8"/>
    <property type="match status" value="1"/>
</dbReference>
<organism evidence="10 11">
    <name type="scientific">Syntrophotalea acetylenica</name>
    <name type="common">Pelobacter acetylenicus</name>
    <dbReference type="NCBI Taxonomy" id="29542"/>
    <lineage>
        <taxon>Bacteria</taxon>
        <taxon>Pseudomonadati</taxon>
        <taxon>Thermodesulfobacteriota</taxon>
        <taxon>Desulfuromonadia</taxon>
        <taxon>Desulfuromonadales</taxon>
        <taxon>Syntrophotaleaceae</taxon>
        <taxon>Syntrophotalea</taxon>
    </lineage>
</organism>
<gene>
    <name evidence="10" type="ORF">A7E75_00920</name>
</gene>
<dbReference type="InterPro" id="IPR034202">
    <property type="entry name" value="Subtilisin_Carlsberg-like"/>
</dbReference>
<dbReference type="GO" id="GO:0046872">
    <property type="term" value="F:metal ion binding"/>
    <property type="evidence" value="ECO:0007669"/>
    <property type="project" value="UniProtKB-KW"/>
</dbReference>
<feature type="domain" description="Peptidase S8/S53" evidence="9">
    <location>
        <begin position="130"/>
        <end position="377"/>
    </location>
</feature>
<dbReference type="SUPFAM" id="SSF52743">
    <property type="entry name" value="Subtilisin-like"/>
    <property type="match status" value="1"/>
</dbReference>
<sequence>MKRIALGFSLALAIALSLVPAIKADPLKHERYIVVFHDWVASPAQEARQISAKLGGQMGFVYEHALKGFSIAVPAQALPALKQNPKVNYVATDDVRYAFAQSLPTGIARIYADLNNTIDIDGVDDWRVDVDVAVIDTGVDFQHPDLNVVGGINCSGGNPIKAKCETGGDDDHYHGTHVAGTIGALDNGIGVVGVAPGARLWAVKVLNSSGSGYTSWIVAGIDWVAANADKIEVANMSLGGSGWNQAEYDAIQGAVKKGVAFAVAAGNSGADANNYSPAAFDNVLTVSALADFDGLEGGYGDPTCRVDLDDTLADFSNWGSAVNLAAPGVCILSTFPLEQGEYGTISGTSMASPHVAGALALLASRNNPDNATDVATLYNQVISQGNFNWSDDSGDGVQEALLDVGDSSVFAPLLVAGSGSGPAPTNNPPTADIANPTDGASFDSGATITFTGTASDTEDGDLTDTLSWASDVDGPIGTGGSFSAILSGGLHTITASVADSGGLTGSTSIAITVDGSGGDTIVLNVAAYKVRGTQYADLTWNGAASSNVDVYRNGDKITTTPNDEAYTDGPLGKGGGSATYQVCESDTLTCSNIVPVIW</sequence>
<dbReference type="PANTHER" id="PTHR43806:SF11">
    <property type="entry name" value="CEREVISIN-RELATED"/>
    <property type="match status" value="1"/>
</dbReference>
<keyword evidence="11" id="KW-1185">Reference proteome</keyword>
<dbReference type="EMBL" id="CP015518">
    <property type="protein sequence ID" value="APG23744.1"/>
    <property type="molecule type" value="Genomic_DNA"/>
</dbReference>
<dbReference type="SUPFAM" id="SSF54897">
    <property type="entry name" value="Protease propeptides/inhibitors"/>
    <property type="match status" value="1"/>
</dbReference>
<dbReference type="InterPro" id="IPR050131">
    <property type="entry name" value="Peptidase_S8_subtilisin-like"/>
</dbReference>
<keyword evidence="8" id="KW-0732">Signal</keyword>
<dbReference type="PROSITE" id="PS00137">
    <property type="entry name" value="SUBTILASE_HIS"/>
    <property type="match status" value="1"/>
</dbReference>
<dbReference type="GO" id="GO:0006508">
    <property type="term" value="P:proteolysis"/>
    <property type="evidence" value="ECO:0007669"/>
    <property type="project" value="UniProtKB-KW"/>
</dbReference>
<evidence type="ECO:0000313" key="10">
    <source>
        <dbReference type="EMBL" id="APG23744.1"/>
    </source>
</evidence>
<accession>A0A1L3GCR7</accession>
<dbReference type="RefSeq" id="WP_072285554.1">
    <property type="nucleotide sequence ID" value="NZ_CP015455.1"/>
</dbReference>
<feature type="active site" description="Charge relay system" evidence="6">
    <location>
        <position position="349"/>
    </location>
</feature>
<dbReference type="InterPro" id="IPR000209">
    <property type="entry name" value="Peptidase_S8/S53_dom"/>
</dbReference>
<feature type="active site" description="Charge relay system" evidence="6">
    <location>
        <position position="174"/>
    </location>
</feature>
<evidence type="ECO:0000256" key="6">
    <source>
        <dbReference type="PROSITE-ProRule" id="PRU01240"/>
    </source>
</evidence>
<dbReference type="Gene3D" id="3.40.50.200">
    <property type="entry name" value="Peptidase S8/S53 domain"/>
    <property type="match status" value="1"/>
</dbReference>
<dbReference type="InterPro" id="IPR023827">
    <property type="entry name" value="Peptidase_S8_Asp-AS"/>
</dbReference>
<keyword evidence="5 6" id="KW-0720">Serine protease</keyword>
<dbReference type="Proteomes" id="UP000182264">
    <property type="component" value="Chromosome"/>
</dbReference>
<dbReference type="PRINTS" id="PR00723">
    <property type="entry name" value="SUBTILISIN"/>
</dbReference>
<dbReference type="InterPro" id="IPR013783">
    <property type="entry name" value="Ig-like_fold"/>
</dbReference>
<dbReference type="PROSITE" id="PS00138">
    <property type="entry name" value="SUBTILASE_SER"/>
    <property type="match status" value="1"/>
</dbReference>
<keyword evidence="3" id="KW-0479">Metal-binding</keyword>
<evidence type="ECO:0000313" key="11">
    <source>
        <dbReference type="Proteomes" id="UP000182264"/>
    </source>
</evidence>
<evidence type="ECO:0000256" key="5">
    <source>
        <dbReference type="ARBA" id="ARBA00022825"/>
    </source>
</evidence>
<dbReference type="InterPro" id="IPR023828">
    <property type="entry name" value="Peptidase_S8_Ser-AS"/>
</dbReference>